<evidence type="ECO:0000313" key="6">
    <source>
        <dbReference type="Proteomes" id="UP001595555"/>
    </source>
</evidence>
<dbReference type="InterPro" id="IPR018357">
    <property type="entry name" value="Hexapep_transf_CS"/>
</dbReference>
<dbReference type="RefSeq" id="WP_378118095.1">
    <property type="nucleotide sequence ID" value="NZ_JBHRTF010000003.1"/>
</dbReference>
<dbReference type="Pfam" id="PF14602">
    <property type="entry name" value="Hexapep_2"/>
    <property type="match status" value="1"/>
</dbReference>
<organism evidence="5 6">
    <name type="scientific">Cellvibrio fontiphilus</name>
    <dbReference type="NCBI Taxonomy" id="1815559"/>
    <lineage>
        <taxon>Bacteria</taxon>
        <taxon>Pseudomonadati</taxon>
        <taxon>Pseudomonadota</taxon>
        <taxon>Gammaproteobacteria</taxon>
        <taxon>Cellvibrionales</taxon>
        <taxon>Cellvibrionaceae</taxon>
        <taxon>Cellvibrio</taxon>
    </lineage>
</organism>
<dbReference type="EMBL" id="JBHRTF010000003">
    <property type="protein sequence ID" value="MFC3115625.1"/>
    <property type="molecule type" value="Genomic_DNA"/>
</dbReference>
<dbReference type="SUPFAM" id="SSF51161">
    <property type="entry name" value="Trimeric LpxA-like enzymes"/>
    <property type="match status" value="1"/>
</dbReference>
<dbReference type="PANTHER" id="PTHR23416">
    <property type="entry name" value="SIALIC ACID SYNTHASE-RELATED"/>
    <property type="match status" value="1"/>
</dbReference>
<sequence>MTDITSDRYRLQHKLRLSYMPWLYARLKPAQRQWAQEWQDEWQRYLLAMETIQIGNNCFIAPEARLFAEPGRPIVIGDDSYIAADCVIHGPINIGKGVSINHHVCLDGGSKGIQIGDHSRLAAYSHAYAFNHGMESERLISAQPVTSKGICIGRDVWIGANAGIVDGVSIGDYAVVGMNSLVSKSVADYSKVAGNPAKVIGSRKK</sequence>
<keyword evidence="6" id="KW-1185">Reference proteome</keyword>
<comment type="caution">
    <text evidence="5">The sequence shown here is derived from an EMBL/GenBank/DDBJ whole genome shotgun (WGS) entry which is preliminary data.</text>
</comment>
<keyword evidence="2" id="KW-0808">Transferase</keyword>
<protein>
    <submittedName>
        <fullName evidence="5">DapH/DapD/GlmU-related protein</fullName>
    </submittedName>
</protein>
<keyword evidence="4" id="KW-0012">Acyltransferase</keyword>
<evidence type="ECO:0000256" key="2">
    <source>
        <dbReference type="ARBA" id="ARBA00022679"/>
    </source>
</evidence>
<dbReference type="Gene3D" id="2.160.10.10">
    <property type="entry name" value="Hexapeptide repeat proteins"/>
    <property type="match status" value="1"/>
</dbReference>
<dbReference type="InterPro" id="IPR001451">
    <property type="entry name" value="Hexapep"/>
</dbReference>
<proteinExistence type="inferred from homology"/>
<keyword evidence="3" id="KW-0677">Repeat</keyword>
<accession>A0ABV7FGA1</accession>
<dbReference type="InterPro" id="IPR051159">
    <property type="entry name" value="Hexapeptide_acetyltransf"/>
</dbReference>
<dbReference type="CDD" id="cd04647">
    <property type="entry name" value="LbH_MAT_like"/>
    <property type="match status" value="1"/>
</dbReference>
<comment type="similarity">
    <text evidence="1">Belongs to the transferase hexapeptide repeat family.</text>
</comment>
<evidence type="ECO:0000313" key="5">
    <source>
        <dbReference type="EMBL" id="MFC3115625.1"/>
    </source>
</evidence>
<dbReference type="InterPro" id="IPR011004">
    <property type="entry name" value="Trimer_LpxA-like_sf"/>
</dbReference>
<evidence type="ECO:0000256" key="1">
    <source>
        <dbReference type="ARBA" id="ARBA00007274"/>
    </source>
</evidence>
<gene>
    <name evidence="5" type="ORF">ACFODX_08675</name>
</gene>
<evidence type="ECO:0000256" key="4">
    <source>
        <dbReference type="ARBA" id="ARBA00023315"/>
    </source>
</evidence>
<reference evidence="6" key="1">
    <citation type="journal article" date="2019" name="Int. J. Syst. Evol. Microbiol.">
        <title>The Global Catalogue of Microorganisms (GCM) 10K type strain sequencing project: providing services to taxonomists for standard genome sequencing and annotation.</title>
        <authorList>
            <consortium name="The Broad Institute Genomics Platform"/>
            <consortium name="The Broad Institute Genome Sequencing Center for Infectious Disease"/>
            <person name="Wu L."/>
            <person name="Ma J."/>
        </authorList>
    </citation>
    <scope>NUCLEOTIDE SEQUENCE [LARGE SCALE GENOMIC DNA]</scope>
    <source>
        <strain evidence="6">KCTC 52237</strain>
    </source>
</reference>
<dbReference type="PROSITE" id="PS00101">
    <property type="entry name" value="HEXAPEP_TRANSFERASES"/>
    <property type="match status" value="1"/>
</dbReference>
<name>A0ABV7FGA1_9GAMM</name>
<dbReference type="Pfam" id="PF00132">
    <property type="entry name" value="Hexapep"/>
    <property type="match status" value="1"/>
</dbReference>
<dbReference type="PANTHER" id="PTHR23416:SF23">
    <property type="entry name" value="ACETYLTRANSFERASE C18B11.09C-RELATED"/>
    <property type="match status" value="1"/>
</dbReference>
<dbReference type="Proteomes" id="UP001595555">
    <property type="component" value="Unassembled WGS sequence"/>
</dbReference>
<evidence type="ECO:0000256" key="3">
    <source>
        <dbReference type="ARBA" id="ARBA00022737"/>
    </source>
</evidence>